<dbReference type="EMBL" id="CP146369">
    <property type="protein sequence ID" value="WWT54598.1"/>
    <property type="molecule type" value="Genomic_DNA"/>
</dbReference>
<protein>
    <recommendedName>
        <fullName evidence="3">Gfo/Idh/MocA-like oxidoreductase N-terminal domain-containing protein</fullName>
    </recommendedName>
</protein>
<reference evidence="1 2" key="1">
    <citation type="submission" date="2024-02" db="EMBL/GenBank/DDBJ databases">
        <title>Distribution and functional of Brevundimonas-related endobacteria within Verticillium dahliae.</title>
        <authorList>
            <person name="Zeng H."/>
        </authorList>
    </citation>
    <scope>NUCLEOTIDE SEQUENCE [LARGE SCALE GENOMIC DNA]</scope>
    <source>
        <strain evidence="1 2">TRM 44200</strain>
    </source>
</reference>
<dbReference type="Gene3D" id="3.40.50.720">
    <property type="entry name" value="NAD(P)-binding Rossmann-like Domain"/>
    <property type="match status" value="1"/>
</dbReference>
<dbReference type="InterPro" id="IPR036291">
    <property type="entry name" value="NAD(P)-bd_dom_sf"/>
</dbReference>
<keyword evidence="2" id="KW-1185">Reference proteome</keyword>
<dbReference type="RefSeq" id="WP_291783278.1">
    <property type="nucleotide sequence ID" value="NZ_CP146369.1"/>
</dbReference>
<evidence type="ECO:0000313" key="1">
    <source>
        <dbReference type="EMBL" id="WWT54598.1"/>
    </source>
</evidence>
<evidence type="ECO:0000313" key="2">
    <source>
        <dbReference type="Proteomes" id="UP001363460"/>
    </source>
</evidence>
<sequence>MQNEFKPAALLIGLGNIGFRHLQGLEPLSTQIALDGMDSSDAALERARSQWAEYADSEGRFAESLSGLGGDARVVILATPADGREALIETVLSDRKVGAMMIEKVAFNARESFTHVASRLETAGVEGVVNCPRRLWPRYRALAERIRLAGTPVRMTVRGSNIGLACNGVHFIDLLQMLAGEAEVRLTDSHISAPFPAKREGYYEAFGVSSYGTPAGSSLTLIVEVDAPEQTEIQLEFGDTTLTIVEATGVMSDECGKIIDVVRPVYQSELTAEVVEKLLAGQDCGLPDLAVSAIAHNALFDALEPAFARAGLMVQGRLPIT</sequence>
<name>A0ABZ2IAK4_9CAUL</name>
<accession>A0ABZ2IAK4</accession>
<dbReference type="SUPFAM" id="SSF51735">
    <property type="entry name" value="NAD(P)-binding Rossmann-fold domains"/>
    <property type="match status" value="1"/>
</dbReference>
<gene>
    <name evidence="1" type="ORF">V8J38_15305</name>
</gene>
<evidence type="ECO:0008006" key="3">
    <source>
        <dbReference type="Google" id="ProtNLM"/>
    </source>
</evidence>
<organism evidence="1 2">
    <name type="scientific">Brevundimonas olei</name>
    <dbReference type="NCBI Taxonomy" id="657642"/>
    <lineage>
        <taxon>Bacteria</taxon>
        <taxon>Pseudomonadati</taxon>
        <taxon>Pseudomonadota</taxon>
        <taxon>Alphaproteobacteria</taxon>
        <taxon>Caulobacterales</taxon>
        <taxon>Caulobacteraceae</taxon>
        <taxon>Brevundimonas</taxon>
    </lineage>
</organism>
<proteinExistence type="predicted"/>
<dbReference type="Proteomes" id="UP001363460">
    <property type="component" value="Chromosome"/>
</dbReference>